<protein>
    <submittedName>
        <fullName evidence="4">Nucleoside deaminase</fullName>
        <ecNumber evidence="4">3.5.4.33</ecNumber>
    </submittedName>
</protein>
<keyword evidence="5" id="KW-1185">Reference proteome</keyword>
<dbReference type="PROSITE" id="PS00903">
    <property type="entry name" value="CYT_DCMP_DEAMINASES_1"/>
    <property type="match status" value="1"/>
</dbReference>
<keyword evidence="1" id="KW-0479">Metal-binding</keyword>
<evidence type="ECO:0000313" key="4">
    <source>
        <dbReference type="EMBL" id="MFD2589175.1"/>
    </source>
</evidence>
<evidence type="ECO:0000256" key="1">
    <source>
        <dbReference type="ARBA" id="ARBA00022723"/>
    </source>
</evidence>
<gene>
    <name evidence="4" type="ORF">ACFSQJ_19785</name>
</gene>
<dbReference type="EC" id="3.5.4.33" evidence="4"/>
<keyword evidence="2" id="KW-0862">Zinc</keyword>
<dbReference type="CDD" id="cd01285">
    <property type="entry name" value="nucleoside_deaminase"/>
    <property type="match status" value="1"/>
</dbReference>
<dbReference type="EMBL" id="JBHULB010000083">
    <property type="protein sequence ID" value="MFD2589175.1"/>
    <property type="molecule type" value="Genomic_DNA"/>
</dbReference>
<dbReference type="PANTHER" id="PTHR11079:SF202">
    <property type="entry name" value="TRNA-SPECIFIC ADENOSINE DEAMINASE"/>
    <property type="match status" value="1"/>
</dbReference>
<dbReference type="Pfam" id="PF00383">
    <property type="entry name" value="dCMP_cyt_deam_1"/>
    <property type="match status" value="1"/>
</dbReference>
<dbReference type="PANTHER" id="PTHR11079">
    <property type="entry name" value="CYTOSINE DEAMINASE FAMILY MEMBER"/>
    <property type="match status" value="1"/>
</dbReference>
<dbReference type="Proteomes" id="UP001597526">
    <property type="component" value="Unassembled WGS sequence"/>
</dbReference>
<reference evidence="5" key="1">
    <citation type="journal article" date="2019" name="Int. J. Syst. Evol. Microbiol.">
        <title>The Global Catalogue of Microorganisms (GCM) 10K type strain sequencing project: providing services to taxonomists for standard genome sequencing and annotation.</title>
        <authorList>
            <consortium name="The Broad Institute Genomics Platform"/>
            <consortium name="The Broad Institute Genome Sequencing Center for Infectious Disease"/>
            <person name="Wu L."/>
            <person name="Ma J."/>
        </authorList>
    </citation>
    <scope>NUCLEOTIDE SEQUENCE [LARGE SCALE GENOMIC DNA]</scope>
    <source>
        <strain evidence="5">KCTC 52368</strain>
    </source>
</reference>
<accession>A0ABW5N0K6</accession>
<name>A0ABW5N0K6_9FLAO</name>
<dbReference type="SUPFAM" id="SSF53927">
    <property type="entry name" value="Cytidine deaminase-like"/>
    <property type="match status" value="1"/>
</dbReference>
<comment type="caution">
    <text evidence="4">The sequence shown here is derived from an EMBL/GenBank/DDBJ whole genome shotgun (WGS) entry which is preliminary data.</text>
</comment>
<evidence type="ECO:0000259" key="3">
    <source>
        <dbReference type="PROSITE" id="PS51747"/>
    </source>
</evidence>
<evidence type="ECO:0000313" key="5">
    <source>
        <dbReference type="Proteomes" id="UP001597526"/>
    </source>
</evidence>
<dbReference type="Gene3D" id="3.40.140.10">
    <property type="entry name" value="Cytidine Deaminase, domain 2"/>
    <property type="match status" value="1"/>
</dbReference>
<dbReference type="InterPro" id="IPR016193">
    <property type="entry name" value="Cytidine_deaminase-like"/>
</dbReference>
<dbReference type="InterPro" id="IPR016192">
    <property type="entry name" value="APOBEC/CMP_deaminase_Zn-bd"/>
</dbReference>
<organism evidence="4 5">
    <name type="scientific">Croceitalea marina</name>
    <dbReference type="NCBI Taxonomy" id="1775166"/>
    <lineage>
        <taxon>Bacteria</taxon>
        <taxon>Pseudomonadati</taxon>
        <taxon>Bacteroidota</taxon>
        <taxon>Flavobacteriia</taxon>
        <taxon>Flavobacteriales</taxon>
        <taxon>Flavobacteriaceae</taxon>
        <taxon>Croceitalea</taxon>
    </lineage>
</organism>
<evidence type="ECO:0000256" key="2">
    <source>
        <dbReference type="ARBA" id="ARBA00022833"/>
    </source>
</evidence>
<dbReference type="PROSITE" id="PS51747">
    <property type="entry name" value="CYT_DCMP_DEAMINASES_2"/>
    <property type="match status" value="1"/>
</dbReference>
<dbReference type="InterPro" id="IPR002125">
    <property type="entry name" value="CMP_dCMP_dom"/>
</dbReference>
<dbReference type="RefSeq" id="WP_377768651.1">
    <property type="nucleotide sequence ID" value="NZ_JBHULB010000083.1"/>
</dbReference>
<proteinExistence type="predicted"/>
<sequence>MESETKNIINQRGYRENIKGNMKRILLIFLLILSISCNKKTKNSNDKMPKNMENEEKYIRLAIEVAKESSQNGNFPYGCVLVDKSGKVIMKGENTINTDNDCLAHAEVNLIREACKVYEFSHLNECTIYTSDEPCPMCTSAIYWSGIGKLVYGLSKAEYYRIVGGDNKNWVFEMPTRELLEKGGRKVEVVGPLLEKEVALLHKE</sequence>
<feature type="domain" description="CMP/dCMP-type deaminase" evidence="3">
    <location>
        <begin position="53"/>
        <end position="187"/>
    </location>
</feature>
<keyword evidence="4" id="KW-0378">Hydrolase</keyword>
<dbReference type="GO" id="GO:0052717">
    <property type="term" value="F:tRNA-specific adenosine-34 deaminase activity"/>
    <property type="evidence" value="ECO:0007669"/>
    <property type="project" value="UniProtKB-EC"/>
</dbReference>